<accession>B9CZ74</accession>
<proteinExistence type="predicted"/>
<evidence type="ECO:0000313" key="2">
    <source>
        <dbReference type="EMBL" id="EEF14930.1"/>
    </source>
</evidence>
<organism evidence="2 3">
    <name type="scientific">Campylobacter rectus RM3267</name>
    <dbReference type="NCBI Taxonomy" id="553218"/>
    <lineage>
        <taxon>Bacteria</taxon>
        <taxon>Pseudomonadati</taxon>
        <taxon>Campylobacterota</taxon>
        <taxon>Epsilonproteobacteria</taxon>
        <taxon>Campylobacterales</taxon>
        <taxon>Campylobacteraceae</taxon>
        <taxon>Campylobacter</taxon>
    </lineage>
</organism>
<dbReference type="STRING" id="553218.CAMRE0001_1653"/>
<dbReference type="Proteomes" id="UP000003082">
    <property type="component" value="Unassembled WGS sequence"/>
</dbReference>
<feature type="region of interest" description="Disordered" evidence="1">
    <location>
        <begin position="1"/>
        <end position="24"/>
    </location>
</feature>
<evidence type="ECO:0000256" key="1">
    <source>
        <dbReference type="SAM" id="MobiDB-lite"/>
    </source>
</evidence>
<feature type="compositionally biased region" description="Basic residues" evidence="1">
    <location>
        <begin position="1"/>
        <end position="17"/>
    </location>
</feature>
<protein>
    <submittedName>
        <fullName evidence="2">Uncharacterized protein</fullName>
    </submittedName>
</protein>
<gene>
    <name evidence="2" type="ORF">CAMRE0001_1653</name>
</gene>
<reference evidence="2 3" key="1">
    <citation type="submission" date="2008-08" db="EMBL/GenBank/DDBJ databases">
        <authorList>
            <person name="Madupu R."/>
            <person name="Durkin A.S."/>
            <person name="Torralba M."/>
            <person name="Methe B."/>
            <person name="Sutton G.G."/>
            <person name="Strausberg R.L."/>
            <person name="Nelson K.E."/>
        </authorList>
    </citation>
    <scope>NUCLEOTIDE SEQUENCE [LARGE SCALE GENOMIC DNA]</scope>
    <source>
        <strain evidence="2 3">RM3267</strain>
    </source>
</reference>
<sequence length="66" mass="7259">MAHKNSRGGKLLRRQRRQGCEVGADTPVAKKGFANTSSRMSLVPCGSRMRGFGFGRRIDTLSRSGY</sequence>
<name>B9CZ74_CAMRE</name>
<dbReference type="EMBL" id="ACFU01000003">
    <property type="protein sequence ID" value="EEF14930.1"/>
    <property type="molecule type" value="Genomic_DNA"/>
</dbReference>
<keyword evidence="3" id="KW-1185">Reference proteome</keyword>
<dbReference type="AlphaFoldDB" id="B9CZ74"/>
<comment type="caution">
    <text evidence="2">The sequence shown here is derived from an EMBL/GenBank/DDBJ whole genome shotgun (WGS) entry which is preliminary data.</text>
</comment>
<evidence type="ECO:0000313" key="3">
    <source>
        <dbReference type="Proteomes" id="UP000003082"/>
    </source>
</evidence>